<keyword evidence="3" id="KW-1185">Reference proteome</keyword>
<accession>A0AAD9EAR1</accession>
<protein>
    <recommendedName>
        <fullName evidence="4">Alpha beta hydrolase fold protein</fullName>
    </recommendedName>
</protein>
<comment type="caution">
    <text evidence="2">The sequence shown here is derived from an EMBL/GenBank/DDBJ whole genome shotgun (WGS) entry which is preliminary data.</text>
</comment>
<feature type="compositionally biased region" description="Basic and acidic residues" evidence="1">
    <location>
        <begin position="201"/>
        <end position="212"/>
    </location>
</feature>
<feature type="region of interest" description="Disordered" evidence="1">
    <location>
        <begin position="201"/>
        <end position="227"/>
    </location>
</feature>
<gene>
    <name evidence="2" type="ORF">CCHR01_13165</name>
</gene>
<dbReference type="Proteomes" id="UP001243330">
    <property type="component" value="Unassembled WGS sequence"/>
</dbReference>
<sequence>MLPLRPASQAEPAASPPPSETYSYSHDAAVAAITSYYELIARLQRDETQLEYPPPGGWPQITRESFASLGKTDAVIDLLRHIPYFTDDTIEILNITNPRCFINSFLYEMIHADSEEQRHESQDLKDVEQNKISDTAVDEDGFPRGMILLAIGEEYGFKVYLDTTQGLIILTMNGGDFPRCEPDFEGDVSNPYVDWDAEEGHEQGTLGDHENRDDEEEAEDIFGDNDWRSGAKSEAFRIQTFFDLCKEQWGRMNLMPRLEHLGRIDMLQHPEPSPDQAVRQRILRNAGWPGTRPEVGMEWDKKKAKKDMIEYFGAWDSEESD</sequence>
<name>A0AAD9EAR1_9PEZI</name>
<evidence type="ECO:0000256" key="1">
    <source>
        <dbReference type="SAM" id="MobiDB-lite"/>
    </source>
</evidence>
<reference evidence="2" key="1">
    <citation type="submission" date="2023-01" db="EMBL/GenBank/DDBJ databases">
        <title>Colletotrichum chrysophilum M932 genome sequence.</title>
        <authorList>
            <person name="Baroncelli R."/>
        </authorList>
    </citation>
    <scope>NUCLEOTIDE SEQUENCE</scope>
    <source>
        <strain evidence="2">M932</strain>
    </source>
</reference>
<feature type="compositionally biased region" description="Low complexity" evidence="1">
    <location>
        <begin position="1"/>
        <end position="13"/>
    </location>
</feature>
<evidence type="ECO:0000313" key="2">
    <source>
        <dbReference type="EMBL" id="KAK1844214.1"/>
    </source>
</evidence>
<feature type="region of interest" description="Disordered" evidence="1">
    <location>
        <begin position="1"/>
        <end position="22"/>
    </location>
</feature>
<organism evidence="2 3">
    <name type="scientific">Colletotrichum chrysophilum</name>
    <dbReference type="NCBI Taxonomy" id="1836956"/>
    <lineage>
        <taxon>Eukaryota</taxon>
        <taxon>Fungi</taxon>
        <taxon>Dikarya</taxon>
        <taxon>Ascomycota</taxon>
        <taxon>Pezizomycotina</taxon>
        <taxon>Sordariomycetes</taxon>
        <taxon>Hypocreomycetidae</taxon>
        <taxon>Glomerellales</taxon>
        <taxon>Glomerellaceae</taxon>
        <taxon>Colletotrichum</taxon>
        <taxon>Colletotrichum gloeosporioides species complex</taxon>
    </lineage>
</organism>
<dbReference type="EMBL" id="JAQOWY010000321">
    <property type="protein sequence ID" value="KAK1844214.1"/>
    <property type="molecule type" value="Genomic_DNA"/>
</dbReference>
<dbReference type="AlphaFoldDB" id="A0AAD9EAR1"/>
<evidence type="ECO:0000313" key="3">
    <source>
        <dbReference type="Proteomes" id="UP001243330"/>
    </source>
</evidence>
<evidence type="ECO:0008006" key="4">
    <source>
        <dbReference type="Google" id="ProtNLM"/>
    </source>
</evidence>
<feature type="compositionally biased region" description="Acidic residues" evidence="1">
    <location>
        <begin position="213"/>
        <end position="223"/>
    </location>
</feature>
<proteinExistence type="predicted"/>